<comment type="caution">
    <text evidence="1">The sequence shown here is derived from an EMBL/GenBank/DDBJ whole genome shotgun (WGS) entry which is preliminary data.</text>
</comment>
<proteinExistence type="predicted"/>
<dbReference type="EMBL" id="AMYB01000006">
    <property type="protein sequence ID" value="OAD01613.1"/>
    <property type="molecule type" value="Genomic_DNA"/>
</dbReference>
<dbReference type="OrthoDB" id="2276327at2759"/>
<accession>A0A168JTW5</accession>
<gene>
    <name evidence="1" type="ORF">MUCCIDRAFT_83354</name>
</gene>
<evidence type="ECO:0000313" key="2">
    <source>
        <dbReference type="Proteomes" id="UP000077051"/>
    </source>
</evidence>
<reference evidence="1 2" key="1">
    <citation type="submission" date="2015-06" db="EMBL/GenBank/DDBJ databases">
        <title>Expansion of signal transduction pathways in fungi by whole-genome duplication.</title>
        <authorList>
            <consortium name="DOE Joint Genome Institute"/>
            <person name="Corrochano L.M."/>
            <person name="Kuo A."/>
            <person name="Marcet-Houben M."/>
            <person name="Polaino S."/>
            <person name="Salamov A."/>
            <person name="Villalobos J.M."/>
            <person name="Alvarez M.I."/>
            <person name="Avalos J."/>
            <person name="Benito E.P."/>
            <person name="Benoit I."/>
            <person name="Burger G."/>
            <person name="Camino L.P."/>
            <person name="Canovas D."/>
            <person name="Cerda-Olmedo E."/>
            <person name="Cheng J.-F."/>
            <person name="Dominguez A."/>
            <person name="Elias M."/>
            <person name="Eslava A.P."/>
            <person name="Glaser F."/>
            <person name="Grimwood J."/>
            <person name="Gutierrez G."/>
            <person name="Heitman J."/>
            <person name="Henrissat B."/>
            <person name="Iturriaga E.A."/>
            <person name="Lang B.F."/>
            <person name="Lavin J.L."/>
            <person name="Lee S."/>
            <person name="Li W."/>
            <person name="Lindquist E."/>
            <person name="Lopez-Garcia S."/>
            <person name="Luque E.M."/>
            <person name="Marcos A.T."/>
            <person name="Martin J."/>
            <person name="Mccluskey K."/>
            <person name="Medina H.R."/>
            <person name="Miralles-Duran A."/>
            <person name="Miyazaki A."/>
            <person name="Munoz-Torres E."/>
            <person name="Oguiza J.A."/>
            <person name="Ohm R."/>
            <person name="Olmedo M."/>
            <person name="Orejas M."/>
            <person name="Ortiz-Castellanos L."/>
            <person name="Pisabarro A.G."/>
            <person name="Rodriguez-Romero J."/>
            <person name="Ruiz-Herrera J."/>
            <person name="Ruiz-Vazquez R."/>
            <person name="Sanz C."/>
            <person name="Schackwitz W."/>
            <person name="Schmutz J."/>
            <person name="Shahriari M."/>
            <person name="Shelest E."/>
            <person name="Silva-Franco F."/>
            <person name="Soanes D."/>
            <person name="Syed K."/>
            <person name="Tagua V.G."/>
            <person name="Talbot N.J."/>
            <person name="Thon M."/>
            <person name="De Vries R.P."/>
            <person name="Wiebenga A."/>
            <person name="Yadav J.S."/>
            <person name="Braun E.L."/>
            <person name="Baker S."/>
            <person name="Garre V."/>
            <person name="Horwitz B."/>
            <person name="Torres-Martinez S."/>
            <person name="Idnurm A."/>
            <person name="Herrera-Estrella A."/>
            <person name="Gabaldon T."/>
            <person name="Grigoriev I.V."/>
        </authorList>
    </citation>
    <scope>NUCLEOTIDE SEQUENCE [LARGE SCALE GENOMIC DNA]</scope>
    <source>
        <strain evidence="1 2">CBS 277.49</strain>
    </source>
</reference>
<dbReference type="Proteomes" id="UP000077051">
    <property type="component" value="Unassembled WGS sequence"/>
</dbReference>
<sequence>MHFSEIRKFGRPAFCVHCSHDALSDTYLVADIRRFGPPVHFETEHGEQYNKFIRQEIVHTNRHCPTKDVAISFAKQFVIHHLLDGGSFLGPMKGPITGDVKIRRSVPGLSVMNYLDVTCSEFAAKLLDTRENADNNDYIYPSLTKLRLGSAGIFSNDNTSSVFFAVVKRCEKFAPKSYTYYLQKYQMLPFNLSVSQSHFDGYQSRFFPVFLTDQENHIVLAPHGNELFEMSPAYKYITNLYKDNYSSTGSGHRLLNVHKFGSL</sequence>
<name>A0A168JTW5_MUCCL</name>
<dbReference type="VEuPathDB" id="FungiDB:MUCCIDRAFT_83354"/>
<evidence type="ECO:0000313" key="1">
    <source>
        <dbReference type="EMBL" id="OAD01613.1"/>
    </source>
</evidence>
<protein>
    <submittedName>
        <fullName evidence="1">Uncharacterized protein</fullName>
    </submittedName>
</protein>
<dbReference type="AlphaFoldDB" id="A0A168JTW5"/>
<organism evidence="1 2">
    <name type="scientific">Mucor lusitanicus CBS 277.49</name>
    <dbReference type="NCBI Taxonomy" id="747725"/>
    <lineage>
        <taxon>Eukaryota</taxon>
        <taxon>Fungi</taxon>
        <taxon>Fungi incertae sedis</taxon>
        <taxon>Mucoromycota</taxon>
        <taxon>Mucoromycotina</taxon>
        <taxon>Mucoromycetes</taxon>
        <taxon>Mucorales</taxon>
        <taxon>Mucorineae</taxon>
        <taxon>Mucoraceae</taxon>
        <taxon>Mucor</taxon>
    </lineage>
</organism>
<keyword evidence="2" id="KW-1185">Reference proteome</keyword>